<feature type="coiled-coil region" evidence="1">
    <location>
        <begin position="45"/>
        <end position="110"/>
    </location>
</feature>
<dbReference type="Proteomes" id="UP001500748">
    <property type="component" value="Unassembled WGS sequence"/>
</dbReference>
<proteinExistence type="predicted"/>
<dbReference type="RefSeq" id="WP_345141331.1">
    <property type="nucleotide sequence ID" value="NZ_BAABDU010000003.1"/>
</dbReference>
<gene>
    <name evidence="3" type="ORF">GCM10022423_10700</name>
</gene>
<reference evidence="4" key="1">
    <citation type="journal article" date="2019" name="Int. J. Syst. Evol. Microbiol.">
        <title>The Global Catalogue of Microorganisms (GCM) 10K type strain sequencing project: providing services to taxonomists for standard genome sequencing and annotation.</title>
        <authorList>
            <consortium name="The Broad Institute Genomics Platform"/>
            <consortium name="The Broad Institute Genome Sequencing Center for Infectious Disease"/>
            <person name="Wu L."/>
            <person name="Ma J."/>
        </authorList>
    </citation>
    <scope>NUCLEOTIDE SEQUENCE [LARGE SCALE GENOMIC DNA]</scope>
    <source>
        <strain evidence="4">JCM 17337</strain>
    </source>
</reference>
<keyword evidence="4" id="KW-1185">Reference proteome</keyword>
<keyword evidence="1" id="KW-0175">Coiled coil</keyword>
<sequence length="141" mass="16533">MNKTLKTLALILFLMNSYSFFAQNNQKVDLQKTENQAKTTSVENHRKLDDKIAELQKQLNEIEKQKKEIETKKKNLVKTEKKLQSTKEKISRLEEENQKIENKIITASSDEEIQKKEDKNNAKRCQYPKIKIIINNAAKRA</sequence>
<keyword evidence="2" id="KW-0732">Signal</keyword>
<evidence type="ECO:0000256" key="2">
    <source>
        <dbReference type="SAM" id="SignalP"/>
    </source>
</evidence>
<comment type="caution">
    <text evidence="3">The sequence shown here is derived from an EMBL/GenBank/DDBJ whole genome shotgun (WGS) entry which is preliminary data.</text>
</comment>
<evidence type="ECO:0000313" key="3">
    <source>
        <dbReference type="EMBL" id="GAA3761319.1"/>
    </source>
</evidence>
<feature type="chain" id="PRO_5046929682" evidence="2">
    <location>
        <begin position="23"/>
        <end position="141"/>
    </location>
</feature>
<feature type="signal peptide" evidence="2">
    <location>
        <begin position="1"/>
        <end position="22"/>
    </location>
</feature>
<evidence type="ECO:0000313" key="4">
    <source>
        <dbReference type="Proteomes" id="UP001500748"/>
    </source>
</evidence>
<protein>
    <submittedName>
        <fullName evidence="3">Uncharacterized protein</fullName>
    </submittedName>
</protein>
<evidence type="ECO:0000256" key="1">
    <source>
        <dbReference type="SAM" id="Coils"/>
    </source>
</evidence>
<accession>A0ABP7GG23</accession>
<name>A0ABP7GG23_9FLAO</name>
<organism evidence="3 4">
    <name type="scientific">Flavobacterium ginsengiterrae</name>
    <dbReference type="NCBI Taxonomy" id="871695"/>
    <lineage>
        <taxon>Bacteria</taxon>
        <taxon>Pseudomonadati</taxon>
        <taxon>Bacteroidota</taxon>
        <taxon>Flavobacteriia</taxon>
        <taxon>Flavobacteriales</taxon>
        <taxon>Flavobacteriaceae</taxon>
        <taxon>Flavobacterium</taxon>
    </lineage>
</organism>
<dbReference type="EMBL" id="BAABDU010000003">
    <property type="protein sequence ID" value="GAA3761319.1"/>
    <property type="molecule type" value="Genomic_DNA"/>
</dbReference>